<sequence length="65" mass="7917">MYIFVYYFCKYKKYISIIVIHHRELHNLKKNNKYEKIYLTFSGYPVDYVILYSEKTAAGGKAIYY</sequence>
<accession>A0ABR5TJS4</accession>
<comment type="caution">
    <text evidence="1">The sequence shown here is derived from an EMBL/GenBank/DDBJ whole genome shotgun (WGS) entry which is preliminary data.</text>
</comment>
<evidence type="ECO:0000313" key="2">
    <source>
        <dbReference type="Proteomes" id="UP000070633"/>
    </source>
</evidence>
<organism evidence="1 2">
    <name type="scientific">candidate division MSBL1 archaeon SCGC-AAA382M17</name>
    <dbReference type="NCBI Taxonomy" id="1698284"/>
    <lineage>
        <taxon>Archaea</taxon>
        <taxon>Methanobacteriati</taxon>
        <taxon>Methanobacteriota</taxon>
        <taxon>candidate division MSBL1</taxon>
    </lineage>
</organism>
<reference evidence="1 2" key="1">
    <citation type="journal article" date="2016" name="Sci. Rep.">
        <title>Metabolic traits of an uncultured archaeal lineage -MSBL1- from brine pools of the Red Sea.</title>
        <authorList>
            <person name="Mwirichia R."/>
            <person name="Alam I."/>
            <person name="Rashid M."/>
            <person name="Vinu M."/>
            <person name="Ba-Alawi W."/>
            <person name="Anthony Kamau A."/>
            <person name="Kamanda Ngugi D."/>
            <person name="Goker M."/>
            <person name="Klenk H.P."/>
            <person name="Bajic V."/>
            <person name="Stingl U."/>
        </authorList>
    </citation>
    <scope>NUCLEOTIDE SEQUENCE [LARGE SCALE GENOMIC DNA]</scope>
    <source>
        <strain evidence="1">SCGC-AAA382M17</strain>
    </source>
</reference>
<name>A0ABR5TJS4_9EURY</name>
<protein>
    <submittedName>
        <fullName evidence="1">Uncharacterized protein</fullName>
    </submittedName>
</protein>
<gene>
    <name evidence="1" type="ORF">AKJ55_01975</name>
</gene>
<keyword evidence="2" id="KW-1185">Reference proteome</keyword>
<dbReference type="EMBL" id="LHYI01000058">
    <property type="protein sequence ID" value="KXB07779.1"/>
    <property type="molecule type" value="Genomic_DNA"/>
</dbReference>
<evidence type="ECO:0000313" key="1">
    <source>
        <dbReference type="EMBL" id="KXB07779.1"/>
    </source>
</evidence>
<proteinExistence type="predicted"/>
<dbReference type="Proteomes" id="UP000070633">
    <property type="component" value="Unassembled WGS sequence"/>
</dbReference>